<dbReference type="AlphaFoldDB" id="A0A1C6RKL0"/>
<evidence type="ECO:0000313" key="1">
    <source>
        <dbReference type="EMBL" id="SCL17705.1"/>
    </source>
</evidence>
<proteinExistence type="predicted"/>
<gene>
    <name evidence="1" type="ORF">GA0070616_1339</name>
</gene>
<protein>
    <submittedName>
        <fullName evidence="1">Uncharacterized protein</fullName>
    </submittedName>
</protein>
<dbReference type="Proteomes" id="UP000199699">
    <property type="component" value="Unassembled WGS sequence"/>
</dbReference>
<dbReference type="STRING" id="145857.GA0070616_1339"/>
<reference evidence="1 2" key="1">
    <citation type="submission" date="2016-06" db="EMBL/GenBank/DDBJ databases">
        <authorList>
            <person name="Kjaerup R.B."/>
            <person name="Dalgaard T.S."/>
            <person name="Juul-Madsen H.R."/>
        </authorList>
    </citation>
    <scope>NUCLEOTIDE SEQUENCE [LARGE SCALE GENOMIC DNA]</scope>
    <source>
        <strain evidence="1 2">DSM 43818</strain>
    </source>
</reference>
<organism evidence="1 2">
    <name type="scientific">Micromonospora nigra</name>
    <dbReference type="NCBI Taxonomy" id="145857"/>
    <lineage>
        <taxon>Bacteria</taxon>
        <taxon>Bacillati</taxon>
        <taxon>Actinomycetota</taxon>
        <taxon>Actinomycetes</taxon>
        <taxon>Micromonosporales</taxon>
        <taxon>Micromonosporaceae</taxon>
        <taxon>Micromonospora</taxon>
    </lineage>
</organism>
<dbReference type="EMBL" id="FMHT01000003">
    <property type="protein sequence ID" value="SCL17705.1"/>
    <property type="molecule type" value="Genomic_DNA"/>
</dbReference>
<keyword evidence="2" id="KW-1185">Reference proteome</keyword>
<name>A0A1C6RKL0_9ACTN</name>
<evidence type="ECO:0000313" key="2">
    <source>
        <dbReference type="Proteomes" id="UP000199699"/>
    </source>
</evidence>
<dbReference type="RefSeq" id="WP_091077870.1">
    <property type="nucleotide sequence ID" value="NZ_FMHT01000003.1"/>
</dbReference>
<accession>A0A1C6RKL0</accession>
<sequence>MTTFDIDHWISRAQHHRDNNGGYMYESLAVEMAARLGWDTPAKLARQVGNLADAPTLYAHCEPVAEAAALLECLGWAQGVLFAAWFRSLENYREVRDHFPAGPGRTDLRCSA</sequence>